<keyword evidence="5 11" id="KW-0418">Kinase</keyword>
<evidence type="ECO:0000256" key="7">
    <source>
        <dbReference type="ARBA" id="ARBA00047899"/>
    </source>
</evidence>
<evidence type="ECO:0000256" key="5">
    <source>
        <dbReference type="ARBA" id="ARBA00022777"/>
    </source>
</evidence>
<dbReference type="GO" id="GO:0005634">
    <property type="term" value="C:nucleus"/>
    <property type="evidence" value="ECO:0007669"/>
    <property type="project" value="TreeGrafter"/>
</dbReference>
<evidence type="ECO:0000313" key="11">
    <source>
        <dbReference type="EMBL" id="KAF2225825.1"/>
    </source>
</evidence>
<dbReference type="Gene3D" id="3.30.200.20">
    <property type="entry name" value="Phosphorylase Kinase, domain 1"/>
    <property type="match status" value="1"/>
</dbReference>
<name>A0A6A6GJ99_9PEZI</name>
<dbReference type="Proteomes" id="UP000799538">
    <property type="component" value="Unassembled WGS sequence"/>
</dbReference>
<keyword evidence="4 9" id="KW-0547">Nucleotide-binding</keyword>
<keyword evidence="6 9" id="KW-0067">ATP-binding</keyword>
<reference evidence="12" key="1">
    <citation type="journal article" date="2020" name="Stud. Mycol.">
        <title>101 Dothideomycetes genomes: A test case for predicting lifestyles and emergence of pathogens.</title>
        <authorList>
            <person name="Haridas S."/>
            <person name="Albert R."/>
            <person name="Binder M."/>
            <person name="Bloem J."/>
            <person name="LaButti K."/>
            <person name="Salamov A."/>
            <person name="Andreopoulos B."/>
            <person name="Baker S."/>
            <person name="Barry K."/>
            <person name="Bills G."/>
            <person name="Bluhm B."/>
            <person name="Cannon C."/>
            <person name="Castanera R."/>
            <person name="Culley D."/>
            <person name="Daum C."/>
            <person name="Ezra D."/>
            <person name="Gonzalez J."/>
            <person name="Henrissat B."/>
            <person name="Kuo A."/>
            <person name="Liang C."/>
            <person name="Lipzen A."/>
            <person name="Lutzoni F."/>
            <person name="Magnuson J."/>
            <person name="Mondo S."/>
            <person name="Nolan M."/>
            <person name="Ohm R."/>
            <person name="Pangilinan J."/>
            <person name="Park H.-J."/>
            <person name="Ramirez L."/>
            <person name="Alfaro M."/>
            <person name="Sun H."/>
            <person name="Tritt A."/>
            <person name="Yoshinaga Y."/>
            <person name="Zwiers L.-H."/>
            <person name="Turgeon B."/>
            <person name="Goodwin S."/>
            <person name="Spatafora J."/>
            <person name="Crous P."/>
            <person name="Grigoriev I."/>
        </authorList>
    </citation>
    <scope>NUCLEOTIDE SEQUENCE [LARGE SCALE GENOMIC DNA]</scope>
    <source>
        <strain evidence="12">CECT 20119</strain>
    </source>
</reference>
<evidence type="ECO:0000256" key="4">
    <source>
        <dbReference type="ARBA" id="ARBA00022741"/>
    </source>
</evidence>
<proteinExistence type="predicted"/>
<dbReference type="SUPFAM" id="SSF56112">
    <property type="entry name" value="Protein kinase-like (PK-like)"/>
    <property type="match status" value="1"/>
</dbReference>
<dbReference type="GO" id="GO:0000245">
    <property type="term" value="P:spliceosomal complex assembly"/>
    <property type="evidence" value="ECO:0007669"/>
    <property type="project" value="TreeGrafter"/>
</dbReference>
<dbReference type="InterPro" id="IPR000719">
    <property type="entry name" value="Prot_kinase_dom"/>
</dbReference>
<dbReference type="GO" id="GO:0004674">
    <property type="term" value="F:protein serine/threonine kinase activity"/>
    <property type="evidence" value="ECO:0007669"/>
    <property type="project" value="UniProtKB-KW"/>
</dbReference>
<feature type="binding site" evidence="9">
    <location>
        <position position="107"/>
    </location>
    <ligand>
        <name>ATP</name>
        <dbReference type="ChEBI" id="CHEBI:30616"/>
    </ligand>
</feature>
<evidence type="ECO:0000256" key="6">
    <source>
        <dbReference type="ARBA" id="ARBA00022840"/>
    </source>
</evidence>
<dbReference type="EC" id="2.7.11.1" evidence="1"/>
<dbReference type="InterPro" id="IPR017441">
    <property type="entry name" value="Protein_kinase_ATP_BS"/>
</dbReference>
<evidence type="ECO:0000313" key="12">
    <source>
        <dbReference type="Proteomes" id="UP000799538"/>
    </source>
</evidence>
<evidence type="ECO:0000256" key="2">
    <source>
        <dbReference type="ARBA" id="ARBA00022527"/>
    </source>
</evidence>
<evidence type="ECO:0000256" key="9">
    <source>
        <dbReference type="PROSITE-ProRule" id="PRU10141"/>
    </source>
</evidence>
<dbReference type="PANTHER" id="PTHR47634">
    <property type="entry name" value="PROTEIN KINASE DOMAIN-CONTAINING PROTEIN-RELATED"/>
    <property type="match status" value="1"/>
</dbReference>
<dbReference type="InterPro" id="IPR011009">
    <property type="entry name" value="Kinase-like_dom_sf"/>
</dbReference>
<keyword evidence="2" id="KW-0723">Serine/threonine-protein kinase</keyword>
<protein>
    <recommendedName>
        <fullName evidence="1">non-specific serine/threonine protein kinase</fullName>
        <ecNumber evidence="1">2.7.11.1</ecNumber>
    </recommendedName>
</protein>
<keyword evidence="12" id="KW-1185">Reference proteome</keyword>
<dbReference type="EMBL" id="ML992503">
    <property type="protein sequence ID" value="KAF2225825.1"/>
    <property type="molecule type" value="Genomic_DNA"/>
</dbReference>
<dbReference type="Pfam" id="PF00069">
    <property type="entry name" value="Pkinase"/>
    <property type="match status" value="1"/>
</dbReference>
<dbReference type="Gene3D" id="1.10.510.10">
    <property type="entry name" value="Transferase(Phosphotransferase) domain 1"/>
    <property type="match status" value="1"/>
</dbReference>
<dbReference type="GO" id="GO:0005737">
    <property type="term" value="C:cytoplasm"/>
    <property type="evidence" value="ECO:0007669"/>
    <property type="project" value="TreeGrafter"/>
</dbReference>
<accession>A0A6A6GJ99</accession>
<dbReference type="PROSITE" id="PS00107">
    <property type="entry name" value="PROTEIN_KINASE_ATP"/>
    <property type="match status" value="1"/>
</dbReference>
<keyword evidence="3" id="KW-0808">Transferase</keyword>
<dbReference type="GO" id="GO:0050684">
    <property type="term" value="P:regulation of mRNA processing"/>
    <property type="evidence" value="ECO:0007669"/>
    <property type="project" value="TreeGrafter"/>
</dbReference>
<sequence>MAVSSRLRVSATLDCPSRRLLSCHARPRLYHRSSSTSHSTRHREEDRFPNFATGDYYPVHPGTLYDNRYKVVAKLGFGTTSTVWLAQDLKRRLDPLHWLRPKYTVLKFLTASASSNATVVGEVASSNQLSTGNPSHLGKQYLRLPLRTFDLWWSGRKYPCLVQEPMRESLGSFRRHFPDRCVPRQLIRPVLEILLQGLDYMHRCCGLIHTDLHPANILVGIEDPAIIEELLQRVSSIYAGKSSDEHPVYPSYTFGALRGPPSHPKIADFGLAVDARKKHTHAIQPDRLRAPEVTLGTEWDAKVDVWSLGVMMWDLLEGHPLFEAREDETGEYSALLHLREMHALLGPPPRSLLRRSPYAEVLYDDKGLLRDAPLPVEEKDLANTVTKLDGEDKVEFLRIMRKMLQWDPDDRPSAAELLEDPWMKSLRAS</sequence>
<gene>
    <name evidence="11" type="ORF">BDZ85DRAFT_258148</name>
</gene>
<feature type="domain" description="Protein kinase" evidence="10">
    <location>
        <begin position="69"/>
        <end position="423"/>
    </location>
</feature>
<evidence type="ECO:0000256" key="3">
    <source>
        <dbReference type="ARBA" id="ARBA00022679"/>
    </source>
</evidence>
<dbReference type="PROSITE" id="PS50011">
    <property type="entry name" value="PROTEIN_KINASE_DOM"/>
    <property type="match status" value="1"/>
</dbReference>
<evidence type="ECO:0000256" key="8">
    <source>
        <dbReference type="ARBA" id="ARBA00048679"/>
    </source>
</evidence>
<dbReference type="PANTHER" id="PTHR47634:SF9">
    <property type="entry name" value="PROTEIN KINASE DOMAIN-CONTAINING PROTEIN-RELATED"/>
    <property type="match status" value="1"/>
</dbReference>
<dbReference type="AlphaFoldDB" id="A0A6A6GJ99"/>
<comment type="catalytic activity">
    <reaction evidence="8">
        <text>L-seryl-[protein] + ATP = O-phospho-L-seryl-[protein] + ADP + H(+)</text>
        <dbReference type="Rhea" id="RHEA:17989"/>
        <dbReference type="Rhea" id="RHEA-COMP:9863"/>
        <dbReference type="Rhea" id="RHEA-COMP:11604"/>
        <dbReference type="ChEBI" id="CHEBI:15378"/>
        <dbReference type="ChEBI" id="CHEBI:29999"/>
        <dbReference type="ChEBI" id="CHEBI:30616"/>
        <dbReference type="ChEBI" id="CHEBI:83421"/>
        <dbReference type="ChEBI" id="CHEBI:456216"/>
        <dbReference type="EC" id="2.7.11.1"/>
    </reaction>
</comment>
<evidence type="ECO:0000256" key="1">
    <source>
        <dbReference type="ARBA" id="ARBA00012513"/>
    </source>
</evidence>
<organism evidence="11 12">
    <name type="scientific">Elsinoe ampelina</name>
    <dbReference type="NCBI Taxonomy" id="302913"/>
    <lineage>
        <taxon>Eukaryota</taxon>
        <taxon>Fungi</taxon>
        <taxon>Dikarya</taxon>
        <taxon>Ascomycota</taxon>
        <taxon>Pezizomycotina</taxon>
        <taxon>Dothideomycetes</taxon>
        <taxon>Dothideomycetidae</taxon>
        <taxon>Myriangiales</taxon>
        <taxon>Elsinoaceae</taxon>
        <taxon>Elsinoe</taxon>
    </lineage>
</organism>
<dbReference type="GO" id="GO:0005524">
    <property type="term" value="F:ATP binding"/>
    <property type="evidence" value="ECO:0007669"/>
    <property type="project" value="UniProtKB-UniRule"/>
</dbReference>
<comment type="catalytic activity">
    <reaction evidence="7">
        <text>L-threonyl-[protein] + ATP = O-phospho-L-threonyl-[protein] + ADP + H(+)</text>
        <dbReference type="Rhea" id="RHEA:46608"/>
        <dbReference type="Rhea" id="RHEA-COMP:11060"/>
        <dbReference type="Rhea" id="RHEA-COMP:11605"/>
        <dbReference type="ChEBI" id="CHEBI:15378"/>
        <dbReference type="ChEBI" id="CHEBI:30013"/>
        <dbReference type="ChEBI" id="CHEBI:30616"/>
        <dbReference type="ChEBI" id="CHEBI:61977"/>
        <dbReference type="ChEBI" id="CHEBI:456216"/>
        <dbReference type="EC" id="2.7.11.1"/>
    </reaction>
</comment>
<dbReference type="OrthoDB" id="5979581at2759"/>
<dbReference type="InterPro" id="IPR051334">
    <property type="entry name" value="SRPK"/>
</dbReference>
<dbReference type="SMART" id="SM00220">
    <property type="entry name" value="S_TKc"/>
    <property type="match status" value="1"/>
</dbReference>
<evidence type="ECO:0000259" key="10">
    <source>
        <dbReference type="PROSITE" id="PS50011"/>
    </source>
</evidence>